<dbReference type="AlphaFoldDB" id="A0A315ETU1"/>
<dbReference type="EMBL" id="NESP01000001">
    <property type="protein sequence ID" value="PUE60175.1"/>
    <property type="molecule type" value="Genomic_DNA"/>
</dbReference>
<evidence type="ECO:0000313" key="2">
    <source>
        <dbReference type="EMBL" id="PUE60175.1"/>
    </source>
</evidence>
<evidence type="ECO:0000256" key="1">
    <source>
        <dbReference type="SAM" id="MobiDB-lite"/>
    </source>
</evidence>
<protein>
    <submittedName>
        <fullName evidence="2">Uncharacterized protein</fullName>
    </submittedName>
</protein>
<accession>A0A315ETU1</accession>
<name>A0A315ETU1_9BURK</name>
<reference evidence="2 3" key="1">
    <citation type="submission" date="2017-04" db="EMBL/GenBank/DDBJ databases">
        <title>Unexpected and diverse lifestyles within the genus Limnohabitans.</title>
        <authorList>
            <person name="Kasalicky V."/>
            <person name="Mehrshad M."/>
            <person name="Andrei S.-A."/>
            <person name="Salcher M."/>
            <person name="Kratochvilova H."/>
            <person name="Simek K."/>
            <person name="Ghai R."/>
        </authorList>
    </citation>
    <scope>NUCLEOTIDE SEQUENCE [LARGE SCALE GENOMIC DNA]</scope>
    <source>
        <strain evidence="2 3">MWH-C5</strain>
    </source>
</reference>
<keyword evidence="3" id="KW-1185">Reference proteome</keyword>
<gene>
    <name evidence="2" type="ORF">B9Z44_11705</name>
</gene>
<dbReference type="RefSeq" id="WP_108402512.1">
    <property type="nucleotide sequence ID" value="NZ_NESP01000001.1"/>
</dbReference>
<sequence>MTKTSPETPKQPIEAKDKNRYAKAVQDGRTILSEGGSKADAARAIYRLIHDEHREVVLRAFIEGADVTPKGSPTYHYNISRKFRKQKSD</sequence>
<comment type="caution">
    <text evidence="2">The sequence shown here is derived from an EMBL/GenBank/DDBJ whole genome shotgun (WGS) entry which is preliminary data.</text>
</comment>
<feature type="region of interest" description="Disordered" evidence="1">
    <location>
        <begin position="1"/>
        <end position="22"/>
    </location>
</feature>
<dbReference type="Proteomes" id="UP000251341">
    <property type="component" value="Unassembled WGS sequence"/>
</dbReference>
<evidence type="ECO:0000313" key="3">
    <source>
        <dbReference type="Proteomes" id="UP000251341"/>
    </source>
</evidence>
<proteinExistence type="predicted"/>
<organism evidence="2 3">
    <name type="scientific">Limnohabitans curvus</name>
    <dbReference type="NCBI Taxonomy" id="323423"/>
    <lineage>
        <taxon>Bacteria</taxon>
        <taxon>Pseudomonadati</taxon>
        <taxon>Pseudomonadota</taxon>
        <taxon>Betaproteobacteria</taxon>
        <taxon>Burkholderiales</taxon>
        <taxon>Comamonadaceae</taxon>
        <taxon>Limnohabitans</taxon>
    </lineage>
</organism>